<dbReference type="AlphaFoldDB" id="A0A210PUW8"/>
<dbReference type="EMBL" id="NEDP02005476">
    <property type="protein sequence ID" value="OWF40287.1"/>
    <property type="molecule type" value="Genomic_DNA"/>
</dbReference>
<gene>
    <name evidence="7" type="ORF">KP79_PYT16839</name>
</gene>
<proteinExistence type="inferred from homology"/>
<dbReference type="OrthoDB" id="10064769at2759"/>
<dbReference type="InterPro" id="IPR024332">
    <property type="entry name" value="MOZART2"/>
</dbReference>
<evidence type="ECO:0000313" key="8">
    <source>
        <dbReference type="Proteomes" id="UP000242188"/>
    </source>
</evidence>
<dbReference type="PANTHER" id="PTHR28578:SF2">
    <property type="entry name" value="MITOTIC-SPINDLE ORGANIZING PROTEIN 2"/>
    <property type="match status" value="1"/>
</dbReference>
<dbReference type="STRING" id="6573.A0A210PUW8"/>
<keyword evidence="8" id="KW-1185">Reference proteome</keyword>
<comment type="similarity">
    <text evidence="3">Belongs to the MOZART2 family.</text>
</comment>
<dbReference type="Pfam" id="PF12926">
    <property type="entry name" value="MOZART2"/>
    <property type="match status" value="1"/>
</dbReference>
<protein>
    <submittedName>
        <fullName evidence="7">Mitotic-spindle organizing protein 2</fullName>
    </submittedName>
</protein>
<evidence type="ECO:0000256" key="4">
    <source>
        <dbReference type="ARBA" id="ARBA00022490"/>
    </source>
</evidence>
<comment type="caution">
    <text evidence="7">The sequence shown here is derived from an EMBL/GenBank/DDBJ whole genome shotgun (WGS) entry which is preliminary data.</text>
</comment>
<keyword evidence="4" id="KW-0963">Cytoplasm</keyword>
<name>A0A210PUW8_MIZYE</name>
<reference evidence="7 8" key="1">
    <citation type="journal article" date="2017" name="Nat. Ecol. Evol.">
        <title>Scallop genome provides insights into evolution of bilaterian karyotype and development.</title>
        <authorList>
            <person name="Wang S."/>
            <person name="Zhang J."/>
            <person name="Jiao W."/>
            <person name="Li J."/>
            <person name="Xun X."/>
            <person name="Sun Y."/>
            <person name="Guo X."/>
            <person name="Huan P."/>
            <person name="Dong B."/>
            <person name="Zhang L."/>
            <person name="Hu X."/>
            <person name="Sun X."/>
            <person name="Wang J."/>
            <person name="Zhao C."/>
            <person name="Wang Y."/>
            <person name="Wang D."/>
            <person name="Huang X."/>
            <person name="Wang R."/>
            <person name="Lv J."/>
            <person name="Li Y."/>
            <person name="Zhang Z."/>
            <person name="Liu B."/>
            <person name="Lu W."/>
            <person name="Hui Y."/>
            <person name="Liang J."/>
            <person name="Zhou Z."/>
            <person name="Hou R."/>
            <person name="Li X."/>
            <person name="Liu Y."/>
            <person name="Li H."/>
            <person name="Ning X."/>
            <person name="Lin Y."/>
            <person name="Zhao L."/>
            <person name="Xing Q."/>
            <person name="Dou J."/>
            <person name="Li Y."/>
            <person name="Mao J."/>
            <person name="Guo H."/>
            <person name="Dou H."/>
            <person name="Li T."/>
            <person name="Mu C."/>
            <person name="Jiang W."/>
            <person name="Fu Q."/>
            <person name="Fu X."/>
            <person name="Miao Y."/>
            <person name="Liu J."/>
            <person name="Yu Q."/>
            <person name="Li R."/>
            <person name="Liao H."/>
            <person name="Li X."/>
            <person name="Kong Y."/>
            <person name="Jiang Z."/>
            <person name="Chourrout D."/>
            <person name="Li R."/>
            <person name="Bao Z."/>
        </authorList>
    </citation>
    <scope>NUCLEOTIDE SEQUENCE [LARGE SCALE GENOMIC DNA]</scope>
    <source>
        <strain evidence="7 8">PY_sf001</strain>
    </source>
</reference>
<evidence type="ECO:0000256" key="1">
    <source>
        <dbReference type="ARBA" id="ARBA00004186"/>
    </source>
</evidence>
<dbReference type="Proteomes" id="UP000242188">
    <property type="component" value="Unassembled WGS sequence"/>
</dbReference>
<keyword evidence="5" id="KW-0206">Cytoskeleton</keyword>
<organism evidence="7 8">
    <name type="scientific">Mizuhopecten yessoensis</name>
    <name type="common">Japanese scallop</name>
    <name type="synonym">Patinopecten yessoensis</name>
    <dbReference type="NCBI Taxonomy" id="6573"/>
    <lineage>
        <taxon>Eukaryota</taxon>
        <taxon>Metazoa</taxon>
        <taxon>Spiralia</taxon>
        <taxon>Lophotrochozoa</taxon>
        <taxon>Mollusca</taxon>
        <taxon>Bivalvia</taxon>
        <taxon>Autobranchia</taxon>
        <taxon>Pteriomorphia</taxon>
        <taxon>Pectinida</taxon>
        <taxon>Pectinoidea</taxon>
        <taxon>Pectinidae</taxon>
        <taxon>Mizuhopecten</taxon>
    </lineage>
</organism>
<evidence type="ECO:0000256" key="6">
    <source>
        <dbReference type="SAM" id="MobiDB-lite"/>
    </source>
</evidence>
<evidence type="ECO:0000256" key="2">
    <source>
        <dbReference type="ARBA" id="ARBA00004300"/>
    </source>
</evidence>
<evidence type="ECO:0000256" key="5">
    <source>
        <dbReference type="ARBA" id="ARBA00023212"/>
    </source>
</evidence>
<evidence type="ECO:0000256" key="3">
    <source>
        <dbReference type="ARBA" id="ARBA00007286"/>
    </source>
</evidence>
<feature type="compositionally biased region" description="Polar residues" evidence="6">
    <location>
        <begin position="110"/>
        <end position="124"/>
    </location>
</feature>
<evidence type="ECO:0000313" key="7">
    <source>
        <dbReference type="EMBL" id="OWF40287.1"/>
    </source>
</evidence>
<accession>A0A210PUW8</accession>
<dbReference type="PANTHER" id="PTHR28578">
    <property type="entry name" value="MITOTIC-SPINDLE ORGANIZING PROTEIN 2A-RELATED"/>
    <property type="match status" value="1"/>
</dbReference>
<sequence>MSFRTQNTMHFTLLSQNVLSLEEEELYELADLAGVVIDPAVFKIVLDLLKMNVAPTAVLQMLKSMCGQRRKKGQNVGSDHSAPDPPSHHPARSRDEGRANHSAHRVRSGSRGQTVPSSWSDPRK</sequence>
<comment type="subcellular location">
    <subcellularLocation>
        <location evidence="2">Cytoplasm</location>
        <location evidence="2">Cytoskeleton</location>
        <location evidence="2">Microtubule organizing center</location>
        <location evidence="2">Centrosome</location>
    </subcellularLocation>
    <subcellularLocation>
        <location evidence="1">Cytoplasm</location>
        <location evidence="1">Cytoskeleton</location>
        <location evidence="1">Spindle</location>
    </subcellularLocation>
</comment>
<dbReference type="GO" id="GO:0005813">
    <property type="term" value="C:centrosome"/>
    <property type="evidence" value="ECO:0007669"/>
    <property type="project" value="UniProtKB-SubCell"/>
</dbReference>
<feature type="region of interest" description="Disordered" evidence="6">
    <location>
        <begin position="67"/>
        <end position="124"/>
    </location>
</feature>
<dbReference type="GO" id="GO:0005819">
    <property type="term" value="C:spindle"/>
    <property type="evidence" value="ECO:0007669"/>
    <property type="project" value="UniProtKB-SubCell"/>
</dbReference>